<evidence type="ECO:0000256" key="4">
    <source>
        <dbReference type="ARBA" id="ARBA00023139"/>
    </source>
</evidence>
<dbReference type="PANTHER" id="PTHR43649:SF33">
    <property type="entry name" value="POLYGALACTURONAN_RHAMNOGALACTURONAN-BINDING PROTEIN YTCQ"/>
    <property type="match status" value="1"/>
</dbReference>
<keyword evidence="5" id="KW-0449">Lipoprotein</keyword>
<proteinExistence type="predicted"/>
<name>A0A848M9H5_PAELE</name>
<evidence type="ECO:0000256" key="5">
    <source>
        <dbReference type="ARBA" id="ARBA00023288"/>
    </source>
</evidence>
<gene>
    <name evidence="8" type="ORF">HII30_12245</name>
</gene>
<evidence type="ECO:0000313" key="9">
    <source>
        <dbReference type="Proteomes" id="UP000565468"/>
    </source>
</evidence>
<evidence type="ECO:0000256" key="6">
    <source>
        <dbReference type="SAM" id="MobiDB-lite"/>
    </source>
</evidence>
<protein>
    <submittedName>
        <fullName evidence="8">Extracellular solute-binding protein</fullName>
    </submittedName>
</protein>
<keyword evidence="2 7" id="KW-0732">Signal</keyword>
<dbReference type="EMBL" id="JABBPN010000010">
    <property type="protein sequence ID" value="NMO96543.1"/>
    <property type="molecule type" value="Genomic_DNA"/>
</dbReference>
<evidence type="ECO:0000256" key="2">
    <source>
        <dbReference type="ARBA" id="ARBA00022729"/>
    </source>
</evidence>
<keyword evidence="4" id="KW-0564">Palmitate</keyword>
<comment type="caution">
    <text evidence="8">The sequence shown here is derived from an EMBL/GenBank/DDBJ whole genome shotgun (WGS) entry which is preliminary data.</text>
</comment>
<dbReference type="Gene3D" id="3.40.190.10">
    <property type="entry name" value="Periplasmic binding protein-like II"/>
    <property type="match status" value="2"/>
</dbReference>
<dbReference type="CDD" id="cd13580">
    <property type="entry name" value="PBP2_AlgQ_like_1"/>
    <property type="match status" value="1"/>
</dbReference>
<evidence type="ECO:0000256" key="3">
    <source>
        <dbReference type="ARBA" id="ARBA00023136"/>
    </source>
</evidence>
<dbReference type="PANTHER" id="PTHR43649">
    <property type="entry name" value="ARABINOSE-BINDING PROTEIN-RELATED"/>
    <property type="match status" value="1"/>
</dbReference>
<feature type="signal peptide" evidence="7">
    <location>
        <begin position="1"/>
        <end position="26"/>
    </location>
</feature>
<dbReference type="SUPFAM" id="SSF53850">
    <property type="entry name" value="Periplasmic binding protein-like II"/>
    <property type="match status" value="1"/>
</dbReference>
<keyword evidence="3" id="KW-0472">Membrane</keyword>
<keyword evidence="1" id="KW-1003">Cell membrane</keyword>
<dbReference type="InterPro" id="IPR006059">
    <property type="entry name" value="SBP"/>
</dbReference>
<keyword evidence="9" id="KW-1185">Reference proteome</keyword>
<evidence type="ECO:0000256" key="1">
    <source>
        <dbReference type="ARBA" id="ARBA00022475"/>
    </source>
</evidence>
<accession>A0A848M9H5</accession>
<dbReference type="Proteomes" id="UP000565468">
    <property type="component" value="Unassembled WGS sequence"/>
</dbReference>
<organism evidence="8 9">
    <name type="scientific">Paenibacillus lemnae</name>
    <dbReference type="NCBI Taxonomy" id="1330551"/>
    <lineage>
        <taxon>Bacteria</taxon>
        <taxon>Bacillati</taxon>
        <taxon>Bacillota</taxon>
        <taxon>Bacilli</taxon>
        <taxon>Bacillales</taxon>
        <taxon>Paenibacillaceae</taxon>
        <taxon>Paenibacillus</taxon>
    </lineage>
</organism>
<feature type="region of interest" description="Disordered" evidence="6">
    <location>
        <begin position="32"/>
        <end position="56"/>
    </location>
</feature>
<sequence>MKRKTKKVKRMSTLVILSTICAMSLAGCSSGSSGGGEKAATETPVSPPAAESAGGSQEPLKLNIMLPIFKTNYPKDDSPVAAELEKLTNTDIHFEWVPNASYPDKFNITLASGNLPKIIYVPDAKGPSFVSAVKSGAFWDLTDKLKNYPNLSQANEVILNNSSINGKTYGIYRGRELGRNGVYYRQDWLEKVGLSQPKTIDDFYNMLKAFKEQDPDGNGKDDTYGLVMVKWAPGWGSGFDQIKLWFGAPNTWGEQDGKLVPDFQYDEYFETLKFMKKLYDEKLVNQDFAVMDSAKWIDPIANGQAGVIIDVVDGAARADDKIKASLAEAGKEDSREHYMDVFGAVTGPDGQIHTLPTSGFAGLLAIPKSSVKTEEELDRVLKFLDQLNEPELQTLNGYGLEGAHYTKIDDQTLERSTDTVLLESEVEGLNQMIPYIPETRGLQVAQTPLRLKQTEVQIQNRDTIVANPAEPFISEVYSQKGQQLGNIINDARIKFIFGQIDEQGWRDAIELWKKSGGDDYVKEINELYSASKS</sequence>
<evidence type="ECO:0000256" key="7">
    <source>
        <dbReference type="SAM" id="SignalP"/>
    </source>
</evidence>
<dbReference type="PROSITE" id="PS51257">
    <property type="entry name" value="PROKAR_LIPOPROTEIN"/>
    <property type="match status" value="1"/>
</dbReference>
<reference evidence="8 9" key="1">
    <citation type="submission" date="2020-04" db="EMBL/GenBank/DDBJ databases">
        <title>Paenibacillus algicola sp. nov., a novel marine bacterium producing alginate lyase.</title>
        <authorList>
            <person name="Huang H."/>
        </authorList>
    </citation>
    <scope>NUCLEOTIDE SEQUENCE [LARGE SCALE GENOMIC DNA]</scope>
    <source>
        <strain evidence="8 9">L7-75</strain>
    </source>
</reference>
<feature type="chain" id="PRO_5039586173" evidence="7">
    <location>
        <begin position="27"/>
        <end position="533"/>
    </location>
</feature>
<dbReference type="AlphaFoldDB" id="A0A848M9H5"/>
<dbReference type="Pfam" id="PF01547">
    <property type="entry name" value="SBP_bac_1"/>
    <property type="match status" value="1"/>
</dbReference>
<dbReference type="RefSeq" id="WP_169505328.1">
    <property type="nucleotide sequence ID" value="NZ_JABBPN010000010.1"/>
</dbReference>
<evidence type="ECO:0000313" key="8">
    <source>
        <dbReference type="EMBL" id="NMO96543.1"/>
    </source>
</evidence>
<dbReference type="InterPro" id="IPR050490">
    <property type="entry name" value="Bact_solute-bd_prot1"/>
</dbReference>